<organism evidence="3">
    <name type="scientific">freshwater metagenome</name>
    <dbReference type="NCBI Taxonomy" id="449393"/>
    <lineage>
        <taxon>unclassified sequences</taxon>
        <taxon>metagenomes</taxon>
        <taxon>ecological metagenomes</taxon>
    </lineage>
</organism>
<feature type="transmembrane region" description="Helical" evidence="2">
    <location>
        <begin position="124"/>
        <end position="142"/>
    </location>
</feature>
<dbReference type="EMBL" id="CAFBMK010000003">
    <property type="protein sequence ID" value="CAB4892640.1"/>
    <property type="molecule type" value="Genomic_DNA"/>
</dbReference>
<reference evidence="3" key="1">
    <citation type="submission" date="2020-05" db="EMBL/GenBank/DDBJ databases">
        <authorList>
            <person name="Chiriac C."/>
            <person name="Salcher M."/>
            <person name="Ghai R."/>
            <person name="Kavagutti S V."/>
        </authorList>
    </citation>
    <scope>NUCLEOTIDE SEQUENCE</scope>
</reference>
<evidence type="ECO:0000256" key="1">
    <source>
        <dbReference type="SAM" id="MobiDB-lite"/>
    </source>
</evidence>
<feature type="transmembrane region" description="Helical" evidence="2">
    <location>
        <begin position="246"/>
        <end position="269"/>
    </location>
</feature>
<keyword evidence="2" id="KW-0812">Transmembrane</keyword>
<name>A0A6J7FID7_9ZZZZ</name>
<feature type="transmembrane region" description="Helical" evidence="2">
    <location>
        <begin position="69"/>
        <end position="90"/>
    </location>
</feature>
<gene>
    <name evidence="3" type="ORF">UFOPK3564_00111</name>
</gene>
<dbReference type="AlphaFoldDB" id="A0A6J7FID7"/>
<proteinExistence type="predicted"/>
<feature type="transmembrane region" description="Helical" evidence="2">
    <location>
        <begin position="102"/>
        <end position="119"/>
    </location>
</feature>
<evidence type="ECO:0000256" key="2">
    <source>
        <dbReference type="SAM" id="Phobius"/>
    </source>
</evidence>
<feature type="transmembrane region" description="Helical" evidence="2">
    <location>
        <begin position="24"/>
        <end position="48"/>
    </location>
</feature>
<feature type="region of interest" description="Disordered" evidence="1">
    <location>
        <begin position="322"/>
        <end position="343"/>
    </location>
</feature>
<keyword evidence="2" id="KW-0472">Membrane</keyword>
<protein>
    <submittedName>
        <fullName evidence="3">Unannotated protein</fullName>
    </submittedName>
</protein>
<accession>A0A6J7FID7</accession>
<keyword evidence="2" id="KW-1133">Transmembrane helix</keyword>
<sequence length="343" mass="37302">MVPRMPLAHETWFVFDDVGADWGFVFQTATIGLLLAALLVTLAVRVVAARWWSGVDVPAVAQLAEWTPFILRMHLGVSLVGMLSLGAFLAPPMELHWDVPSLLLGAAVLFIAILLFAGWRTRTVAWVLILLGPVAVLQFGLLEIVQRIDLLGCAAFLVCTGAGRWSVDHERGDARVLEPLTIAQAAWVLRVAVGVCLIVVAFNEKLAQPDLALKFLAEYSHFNVFRELGLGVSDLQFIRIAGATEVFFGLMLISGAMPQVGVVAIGIPFNLTLFFFGDVELLGHLPIYGTMVVILILGCSDRTRRLLSLAWPSRRAVERAEAGARARTPRRPVYADAPEGGTA</sequence>
<feature type="transmembrane region" description="Helical" evidence="2">
    <location>
        <begin position="182"/>
        <end position="202"/>
    </location>
</feature>
<feature type="transmembrane region" description="Helical" evidence="2">
    <location>
        <begin position="281"/>
        <end position="299"/>
    </location>
</feature>
<evidence type="ECO:0000313" key="3">
    <source>
        <dbReference type="EMBL" id="CAB4892640.1"/>
    </source>
</evidence>